<dbReference type="SUPFAM" id="SSF109640">
    <property type="entry name" value="KRAB domain (Kruppel-associated box)"/>
    <property type="match status" value="1"/>
</dbReference>
<dbReference type="InterPro" id="IPR001909">
    <property type="entry name" value="KRAB"/>
</dbReference>
<dbReference type="PROSITE" id="PS50805">
    <property type="entry name" value="KRAB"/>
    <property type="match status" value="1"/>
</dbReference>
<evidence type="ECO:0000259" key="1">
    <source>
        <dbReference type="PROSITE" id="PS50805"/>
    </source>
</evidence>
<dbReference type="InterPro" id="IPR036051">
    <property type="entry name" value="KRAB_dom_sf"/>
</dbReference>
<feature type="domain" description="KRAB" evidence="1">
    <location>
        <begin position="43"/>
        <end position="84"/>
    </location>
</feature>
<dbReference type="PROSITE" id="PS50806">
    <property type="entry name" value="KRAB_RELATED"/>
    <property type="match status" value="1"/>
</dbReference>
<sequence length="84" mass="9505">MQGEDEVPSASICVLGTEKPLGLELLSSTGCFYMEPLCLQEPVTFVEVAVYFSREEWELLHPAQRVLYRDVMLETYESITSLGE</sequence>
<dbReference type="Proteomes" id="UP000296049">
    <property type="component" value="Unassembled WGS sequence"/>
</dbReference>
<dbReference type="PANTHER" id="PTHR23232">
    <property type="entry name" value="KRAB DOMAIN C2H2 ZINC FINGER"/>
    <property type="match status" value="1"/>
</dbReference>
<keyword evidence="4" id="KW-1185">Reference proteome</keyword>
<protein>
    <submittedName>
        <fullName evidence="3">Zinc finger protein 707</fullName>
    </submittedName>
</protein>
<dbReference type="GO" id="GO:0006355">
    <property type="term" value="P:regulation of DNA-templated transcription"/>
    <property type="evidence" value="ECO:0007669"/>
    <property type="project" value="InterPro"/>
</dbReference>
<reference evidence="4" key="1">
    <citation type="journal article" date="2013" name="Nat. Genet.">
        <title>The duck genome and transcriptome provide insight into an avian influenza virus reservoir species.</title>
        <authorList>
            <person name="Huang Y."/>
            <person name="Li Y."/>
            <person name="Burt D.W."/>
            <person name="Chen H."/>
            <person name="Zhang Y."/>
            <person name="Qian W."/>
            <person name="Kim H."/>
            <person name="Gan S."/>
            <person name="Zhao Y."/>
            <person name="Li J."/>
            <person name="Yi K."/>
            <person name="Feng H."/>
            <person name="Zhu P."/>
            <person name="Li B."/>
            <person name="Liu Q."/>
            <person name="Fairley S."/>
            <person name="Magor K.E."/>
            <person name="Du Z."/>
            <person name="Hu X."/>
            <person name="Goodman L."/>
            <person name="Tafer H."/>
            <person name="Vignal A."/>
            <person name="Lee T."/>
            <person name="Kim K.W."/>
            <person name="Sheng Z."/>
            <person name="An Y."/>
            <person name="Searle S."/>
            <person name="Herrero J."/>
            <person name="Groenen M.A."/>
            <person name="Crooijmans R.P."/>
            <person name="Faraut T."/>
            <person name="Cai Q."/>
            <person name="Webster R.G."/>
            <person name="Aldridge J.R."/>
            <person name="Warren W.C."/>
            <person name="Bartschat S."/>
            <person name="Kehr S."/>
            <person name="Marz M."/>
            <person name="Stadler P.F."/>
            <person name="Smith J."/>
            <person name="Kraus R.H."/>
            <person name="Zhao Y."/>
            <person name="Ren L."/>
            <person name="Fei J."/>
            <person name="Morisson M."/>
            <person name="Kaiser P."/>
            <person name="Griffin D.K."/>
            <person name="Rao M."/>
            <person name="Pitel F."/>
            <person name="Wang J."/>
            <person name="Li N."/>
        </authorList>
    </citation>
    <scope>NUCLEOTIDE SEQUENCE [LARGE SCALE GENOMIC DNA]</scope>
</reference>
<dbReference type="Pfam" id="PF01352">
    <property type="entry name" value="KRAB"/>
    <property type="match status" value="1"/>
</dbReference>
<dbReference type="SMART" id="SM00349">
    <property type="entry name" value="KRAB"/>
    <property type="match status" value="1"/>
</dbReference>
<dbReference type="Gene3D" id="6.10.140.140">
    <property type="match status" value="1"/>
</dbReference>
<organism evidence="3 4">
    <name type="scientific">Anas platyrhynchos</name>
    <name type="common">Mallard</name>
    <name type="synonym">Anas boschas</name>
    <dbReference type="NCBI Taxonomy" id="8839"/>
    <lineage>
        <taxon>Eukaryota</taxon>
        <taxon>Metazoa</taxon>
        <taxon>Chordata</taxon>
        <taxon>Craniata</taxon>
        <taxon>Vertebrata</taxon>
        <taxon>Euteleostomi</taxon>
        <taxon>Archelosauria</taxon>
        <taxon>Archosauria</taxon>
        <taxon>Dinosauria</taxon>
        <taxon>Saurischia</taxon>
        <taxon>Theropoda</taxon>
        <taxon>Coelurosauria</taxon>
        <taxon>Aves</taxon>
        <taxon>Neognathae</taxon>
        <taxon>Galloanserae</taxon>
        <taxon>Anseriformes</taxon>
        <taxon>Anatidae</taxon>
        <taxon>Anatinae</taxon>
        <taxon>Anas</taxon>
    </lineage>
</organism>
<proteinExistence type="predicted"/>
<dbReference type="PANTHER" id="PTHR23232:SF163">
    <property type="entry name" value="ZINC FINGER PROTEIN 589"/>
    <property type="match status" value="1"/>
</dbReference>
<dbReference type="InterPro" id="IPR003655">
    <property type="entry name" value="aKRAB"/>
</dbReference>
<gene>
    <name evidence="3" type="ORF">Anapl_18701</name>
</gene>
<name>R0KI60_ANAPL</name>
<feature type="domain" description="KRAB-related" evidence="2">
    <location>
        <begin position="40"/>
        <end position="84"/>
    </location>
</feature>
<dbReference type="CDD" id="cd07765">
    <property type="entry name" value="KRAB_A-box"/>
    <property type="match status" value="1"/>
</dbReference>
<evidence type="ECO:0000259" key="2">
    <source>
        <dbReference type="PROSITE" id="PS50806"/>
    </source>
</evidence>
<dbReference type="EMBL" id="KB809831">
    <property type="protein sequence ID" value="EOA92808.1"/>
    <property type="molecule type" value="Genomic_DNA"/>
</dbReference>
<dbReference type="InterPro" id="IPR050169">
    <property type="entry name" value="Krueppel_C2H2_ZnF"/>
</dbReference>
<evidence type="ECO:0000313" key="3">
    <source>
        <dbReference type="EMBL" id="EOA92808.1"/>
    </source>
</evidence>
<dbReference type="AlphaFoldDB" id="R0KI60"/>
<evidence type="ECO:0000313" key="4">
    <source>
        <dbReference type="Proteomes" id="UP000296049"/>
    </source>
</evidence>
<accession>R0KI60</accession>